<evidence type="ECO:0000313" key="1">
    <source>
        <dbReference type="EMBL" id="CAB5222222.1"/>
    </source>
</evidence>
<reference evidence="1" key="1">
    <citation type="submission" date="2020-05" db="EMBL/GenBank/DDBJ databases">
        <authorList>
            <person name="Chiriac C."/>
            <person name="Salcher M."/>
            <person name="Ghai R."/>
            <person name="Kavagutti S V."/>
        </authorList>
    </citation>
    <scope>NUCLEOTIDE SEQUENCE</scope>
</reference>
<name>A0A6J7WZR2_9CAUD</name>
<protein>
    <submittedName>
        <fullName evidence="1">Uncharacterized protein</fullName>
    </submittedName>
</protein>
<sequence length="133" mass="14592">MNVSPAPMFPERSPVMFETEYAPSIPGNKGPLRFEEGVATDTDVPNDFAVGAYVDTSSARGRQNHNNPEMFYKHPEDTMRERAHVGSASWIEAPVVLSDFVQGAMAGDGMPTFETEMNSGAHMNRPNPTVVFD</sequence>
<dbReference type="EMBL" id="LR798301">
    <property type="protein sequence ID" value="CAB5222222.1"/>
    <property type="molecule type" value="Genomic_DNA"/>
</dbReference>
<gene>
    <name evidence="1" type="ORF">UFOVP361_22</name>
</gene>
<proteinExistence type="predicted"/>
<organism evidence="1">
    <name type="scientific">uncultured Caudovirales phage</name>
    <dbReference type="NCBI Taxonomy" id="2100421"/>
    <lineage>
        <taxon>Viruses</taxon>
        <taxon>Duplodnaviria</taxon>
        <taxon>Heunggongvirae</taxon>
        <taxon>Uroviricota</taxon>
        <taxon>Caudoviricetes</taxon>
        <taxon>Peduoviridae</taxon>
        <taxon>Maltschvirus</taxon>
        <taxon>Maltschvirus maltsch</taxon>
    </lineage>
</organism>
<accession>A0A6J7WZR2</accession>